<protein>
    <submittedName>
        <fullName evidence="3">Uncharacterized protein</fullName>
    </submittedName>
</protein>
<dbReference type="HOGENOM" id="CLU_534203_0_0_1"/>
<feature type="transmembrane region" description="Helical" evidence="2">
    <location>
        <begin position="325"/>
        <end position="352"/>
    </location>
</feature>
<dbReference type="Proteomes" id="UP000030653">
    <property type="component" value="Unassembled WGS sequence"/>
</dbReference>
<keyword evidence="2" id="KW-0812">Transmembrane</keyword>
<evidence type="ECO:0000313" key="4">
    <source>
        <dbReference type="Proteomes" id="UP000030653"/>
    </source>
</evidence>
<name>M5FVH9_DACPD</name>
<proteinExistence type="predicted"/>
<feature type="region of interest" description="Disordered" evidence="1">
    <location>
        <begin position="427"/>
        <end position="454"/>
    </location>
</feature>
<sequence>MIQQKNTTSGYTWPDSWELYLRVDIGPHPLGLSYYGEICRYYLIDRVKREVFWLHYFPDYCGVIPELTVHASSKLIRLHLQREFWAHMELFSNAKPIKGAEKELRDMLLWYTFDQITSPAGSTCPFEQGQPEKFLSVLDQFKGSEEDSVVKNIAIARLIGTCYTSRIANRFGDVGSRVDRGQPSLYSDDGWSSMAKYVVYCVMHVLVMGGDRWYLDKILNLTVDYYVPPQAWKDLVRMLVETSNQSTLIVAALLFTGNIGFLGINGLGGDQVIISIVATLLSLGSLFLGMQQALHHYDLKDTTADIGSQYCGTASQSWLGYRGLAVYYSLPSALLIWSAIATIIALLVWCFQLVEMDWFSRTCTILILLSLSIVGISAMKFSRRLYRFREKKQERACILRKSMRIVRLPGEFILARVPDRIWKPWGGKRPADQSADQLKNQEEGTACQQPEEARTTKSCPLRRFTDMYKASAHWVRRSITWRKKRPEPDEEKQAEIGAGTREAEEGPMCL</sequence>
<feature type="transmembrane region" description="Helical" evidence="2">
    <location>
        <begin position="272"/>
        <end position="290"/>
    </location>
</feature>
<keyword evidence="2" id="KW-0472">Membrane</keyword>
<evidence type="ECO:0000256" key="2">
    <source>
        <dbReference type="SAM" id="Phobius"/>
    </source>
</evidence>
<dbReference type="RefSeq" id="XP_040628713.1">
    <property type="nucleotide sequence ID" value="XM_040772725.1"/>
</dbReference>
<feature type="transmembrane region" description="Helical" evidence="2">
    <location>
        <begin position="247"/>
        <end position="266"/>
    </location>
</feature>
<dbReference type="AlphaFoldDB" id="M5FVH9"/>
<evidence type="ECO:0000256" key="1">
    <source>
        <dbReference type="SAM" id="MobiDB-lite"/>
    </source>
</evidence>
<feature type="region of interest" description="Disordered" evidence="1">
    <location>
        <begin position="479"/>
        <end position="510"/>
    </location>
</feature>
<organism evidence="3 4">
    <name type="scientific">Dacryopinax primogenitus (strain DJM 731)</name>
    <name type="common">Brown rot fungus</name>
    <dbReference type="NCBI Taxonomy" id="1858805"/>
    <lineage>
        <taxon>Eukaryota</taxon>
        <taxon>Fungi</taxon>
        <taxon>Dikarya</taxon>
        <taxon>Basidiomycota</taxon>
        <taxon>Agaricomycotina</taxon>
        <taxon>Dacrymycetes</taxon>
        <taxon>Dacrymycetales</taxon>
        <taxon>Dacrymycetaceae</taxon>
        <taxon>Dacryopinax</taxon>
    </lineage>
</organism>
<dbReference type="GeneID" id="63687787"/>
<dbReference type="EMBL" id="JH795863">
    <property type="protein sequence ID" value="EJU01816.1"/>
    <property type="molecule type" value="Genomic_DNA"/>
</dbReference>
<keyword evidence="2" id="KW-1133">Transmembrane helix</keyword>
<evidence type="ECO:0000313" key="3">
    <source>
        <dbReference type="EMBL" id="EJU01816.1"/>
    </source>
</evidence>
<reference evidence="3 4" key="1">
    <citation type="journal article" date="2012" name="Science">
        <title>The Paleozoic origin of enzymatic lignin decomposition reconstructed from 31 fungal genomes.</title>
        <authorList>
            <person name="Floudas D."/>
            <person name="Binder M."/>
            <person name="Riley R."/>
            <person name="Barry K."/>
            <person name="Blanchette R.A."/>
            <person name="Henrissat B."/>
            <person name="Martinez A.T."/>
            <person name="Otillar R."/>
            <person name="Spatafora J.W."/>
            <person name="Yadav J.S."/>
            <person name="Aerts A."/>
            <person name="Benoit I."/>
            <person name="Boyd A."/>
            <person name="Carlson A."/>
            <person name="Copeland A."/>
            <person name="Coutinho P.M."/>
            <person name="de Vries R.P."/>
            <person name="Ferreira P."/>
            <person name="Findley K."/>
            <person name="Foster B."/>
            <person name="Gaskell J."/>
            <person name="Glotzer D."/>
            <person name="Gorecki P."/>
            <person name="Heitman J."/>
            <person name="Hesse C."/>
            <person name="Hori C."/>
            <person name="Igarashi K."/>
            <person name="Jurgens J.A."/>
            <person name="Kallen N."/>
            <person name="Kersten P."/>
            <person name="Kohler A."/>
            <person name="Kuees U."/>
            <person name="Kumar T.K.A."/>
            <person name="Kuo A."/>
            <person name="LaButti K."/>
            <person name="Larrondo L.F."/>
            <person name="Lindquist E."/>
            <person name="Ling A."/>
            <person name="Lombard V."/>
            <person name="Lucas S."/>
            <person name="Lundell T."/>
            <person name="Martin R."/>
            <person name="McLaughlin D.J."/>
            <person name="Morgenstern I."/>
            <person name="Morin E."/>
            <person name="Murat C."/>
            <person name="Nagy L.G."/>
            <person name="Nolan M."/>
            <person name="Ohm R.A."/>
            <person name="Patyshakuliyeva A."/>
            <person name="Rokas A."/>
            <person name="Ruiz-Duenas F.J."/>
            <person name="Sabat G."/>
            <person name="Salamov A."/>
            <person name="Samejima M."/>
            <person name="Schmutz J."/>
            <person name="Slot J.C."/>
            <person name="St John F."/>
            <person name="Stenlid J."/>
            <person name="Sun H."/>
            <person name="Sun S."/>
            <person name="Syed K."/>
            <person name="Tsang A."/>
            <person name="Wiebenga A."/>
            <person name="Young D."/>
            <person name="Pisabarro A."/>
            <person name="Eastwood D.C."/>
            <person name="Martin F."/>
            <person name="Cullen D."/>
            <person name="Grigoriev I.V."/>
            <person name="Hibbett D.S."/>
        </authorList>
    </citation>
    <scope>NUCLEOTIDE SEQUENCE [LARGE SCALE GENOMIC DNA]</scope>
    <source>
        <strain evidence="3 4">DJM-731 SS1</strain>
    </source>
</reference>
<keyword evidence="4" id="KW-1185">Reference proteome</keyword>
<dbReference type="OrthoDB" id="2674421at2759"/>
<gene>
    <name evidence="3" type="ORF">DACRYDRAFT_22198</name>
</gene>
<feature type="transmembrane region" description="Helical" evidence="2">
    <location>
        <begin position="358"/>
        <end position="379"/>
    </location>
</feature>
<accession>M5FVH9</accession>
<dbReference type="OMA" id="ARAITIH"/>